<feature type="transmembrane region" description="Helical" evidence="9">
    <location>
        <begin position="224"/>
        <end position="245"/>
    </location>
</feature>
<organism evidence="11 12">
    <name type="scientific">Purpureocillium lilacinum</name>
    <name type="common">Paecilomyces lilacinus</name>
    <dbReference type="NCBI Taxonomy" id="33203"/>
    <lineage>
        <taxon>Eukaryota</taxon>
        <taxon>Fungi</taxon>
        <taxon>Dikarya</taxon>
        <taxon>Ascomycota</taxon>
        <taxon>Pezizomycotina</taxon>
        <taxon>Sordariomycetes</taxon>
        <taxon>Hypocreomycetidae</taxon>
        <taxon>Hypocreales</taxon>
        <taxon>Ophiocordycipitaceae</taxon>
        <taxon>Purpureocillium</taxon>
    </lineage>
</organism>
<dbReference type="InterPro" id="IPR004853">
    <property type="entry name" value="Sugar_P_trans_dom"/>
</dbReference>
<evidence type="ECO:0000313" key="11">
    <source>
        <dbReference type="EMBL" id="OAQ77857.1"/>
    </source>
</evidence>
<name>A0A179GJ33_PURLI</name>
<feature type="transmembrane region" description="Helical" evidence="9">
    <location>
        <begin position="257"/>
        <end position="278"/>
    </location>
</feature>
<evidence type="ECO:0000256" key="1">
    <source>
        <dbReference type="ARBA" id="ARBA00003420"/>
    </source>
</evidence>
<dbReference type="PANTHER" id="PTHR11132">
    <property type="entry name" value="SOLUTE CARRIER FAMILY 35"/>
    <property type="match status" value="1"/>
</dbReference>
<reference evidence="11 12" key="1">
    <citation type="submission" date="2016-02" db="EMBL/GenBank/DDBJ databases">
        <title>Biosynthesis of antibiotic leucinostatins and their inhibition on Phytophthora in bio-control Purpureocillium lilacinum.</title>
        <authorList>
            <person name="Wang G."/>
            <person name="Liu Z."/>
            <person name="Lin R."/>
            <person name="Li E."/>
            <person name="Mao Z."/>
            <person name="Ling J."/>
            <person name="Yin W."/>
            <person name="Xie B."/>
        </authorList>
    </citation>
    <scope>NUCLEOTIDE SEQUENCE [LARGE SCALE GENOMIC DNA]</scope>
    <source>
        <strain evidence="11">PLFJ-1</strain>
    </source>
</reference>
<comment type="function">
    <text evidence="1">Involved in the import of GDP-mannose from the cytoplasm into the Golgi lumen.</text>
</comment>
<protein>
    <submittedName>
        <fullName evidence="11">Triose-phosphate transporter</fullName>
    </submittedName>
</protein>
<accession>A0A179GJ33</accession>
<dbReference type="Proteomes" id="UP000078340">
    <property type="component" value="Unassembled WGS sequence"/>
</dbReference>
<feature type="domain" description="Sugar phosphate transporter" evidence="10">
    <location>
        <begin position="106"/>
        <end position="358"/>
    </location>
</feature>
<comment type="subunit">
    <text evidence="4">Homooligomer.</text>
</comment>
<proteinExistence type="inferred from homology"/>
<feature type="transmembrane region" description="Helical" evidence="9">
    <location>
        <begin position="345"/>
        <end position="363"/>
    </location>
</feature>
<evidence type="ECO:0000256" key="4">
    <source>
        <dbReference type="ARBA" id="ARBA00011182"/>
    </source>
</evidence>
<evidence type="ECO:0000256" key="6">
    <source>
        <dbReference type="ARBA" id="ARBA00022989"/>
    </source>
</evidence>
<dbReference type="Pfam" id="PF03151">
    <property type="entry name" value="TPT"/>
    <property type="match status" value="1"/>
</dbReference>
<evidence type="ECO:0000259" key="10">
    <source>
        <dbReference type="Pfam" id="PF03151"/>
    </source>
</evidence>
<feature type="region of interest" description="Disordered" evidence="8">
    <location>
        <begin position="1"/>
        <end position="36"/>
    </location>
</feature>
<dbReference type="InterPro" id="IPR050186">
    <property type="entry name" value="TPT_transporter"/>
</dbReference>
<comment type="caution">
    <text evidence="11">The sequence shown here is derived from an EMBL/GenBank/DDBJ whole genome shotgun (WGS) entry which is preliminary data.</text>
</comment>
<dbReference type="GO" id="GO:0005789">
    <property type="term" value="C:endoplasmic reticulum membrane"/>
    <property type="evidence" value="ECO:0007669"/>
    <property type="project" value="UniProtKB-SubCell"/>
</dbReference>
<feature type="transmembrane region" description="Helical" evidence="9">
    <location>
        <begin position="290"/>
        <end position="312"/>
    </location>
</feature>
<dbReference type="EMBL" id="LSBI01000012">
    <property type="protein sequence ID" value="OAQ77857.1"/>
    <property type="molecule type" value="Genomic_DNA"/>
</dbReference>
<gene>
    <name evidence="11" type="ORF">VFPFJ_10224</name>
</gene>
<evidence type="ECO:0000256" key="5">
    <source>
        <dbReference type="ARBA" id="ARBA00022692"/>
    </source>
</evidence>
<feature type="transmembrane region" description="Helical" evidence="9">
    <location>
        <begin position="39"/>
        <end position="58"/>
    </location>
</feature>
<evidence type="ECO:0000313" key="12">
    <source>
        <dbReference type="Proteomes" id="UP000078340"/>
    </source>
</evidence>
<feature type="transmembrane region" description="Helical" evidence="9">
    <location>
        <begin position="318"/>
        <end position="338"/>
    </location>
</feature>
<keyword evidence="6 9" id="KW-1133">Transmembrane helix</keyword>
<feature type="transmembrane region" description="Helical" evidence="9">
    <location>
        <begin position="141"/>
        <end position="166"/>
    </location>
</feature>
<feature type="transmembrane region" description="Helical" evidence="9">
    <location>
        <begin position="397"/>
        <end position="414"/>
    </location>
</feature>
<dbReference type="AlphaFoldDB" id="A0A179GJ33"/>
<comment type="subcellular location">
    <subcellularLocation>
        <location evidence="2">Endoplasmic reticulum membrane</location>
        <topology evidence="2">Multi-pass membrane protein</topology>
    </subcellularLocation>
</comment>
<evidence type="ECO:0000256" key="9">
    <source>
        <dbReference type="SAM" id="Phobius"/>
    </source>
</evidence>
<keyword evidence="7 9" id="KW-0472">Membrane</keyword>
<feature type="compositionally biased region" description="Low complexity" evidence="8">
    <location>
        <begin position="1"/>
        <end position="21"/>
    </location>
</feature>
<keyword evidence="5 9" id="KW-0812">Transmembrane</keyword>
<comment type="similarity">
    <text evidence="3">Belongs to the TPT transporter family. SLC35D subfamily.</text>
</comment>
<sequence length="430" mass="46215">MSLPSPSTASRSSTTTLTALSIDKGDDDGPPWDAPDKPAAVAAAAWQAPFGIMSWIFLSNLTILLNKWLIDTAGFREFSPPLSRQRRHRVHRDGHANTPTRAAILLACWHFIFTSVTIHILARTTTLLDSRHSLHITPRIYARTIIPIGVCFSLSLICSNVVYLYLSVAFIQMLNAANPVAVLAVSWIWGVADPSTSTLLNMLLIVAGAAIASFGEIQFSTIGFVFQAGGIIFGAIRLVMIQVLVSRKGMRMDPLVGLYYFGPACAIMTLAAALFIEVPRFRMSHLIDAGVGMLVLNAAVAFLLNVTTVYLVGRTSGLVMALTGIFKNILLIAVSVAIWNTKITLLQAVGYSLALVGLIYHWIGGDQLAKGYRAVTRGILSASSGLPLFEASVRRRVVVVSGCVFCLGTLAIAYRHLGGGQSLIVAPPPV</sequence>
<feature type="transmembrane region" description="Helical" evidence="9">
    <location>
        <begin position="198"/>
        <end position="217"/>
    </location>
</feature>
<evidence type="ECO:0000256" key="3">
    <source>
        <dbReference type="ARBA" id="ARBA00010425"/>
    </source>
</evidence>
<evidence type="ECO:0000256" key="7">
    <source>
        <dbReference type="ARBA" id="ARBA00023136"/>
    </source>
</evidence>
<evidence type="ECO:0000256" key="8">
    <source>
        <dbReference type="SAM" id="MobiDB-lite"/>
    </source>
</evidence>
<evidence type="ECO:0000256" key="2">
    <source>
        <dbReference type="ARBA" id="ARBA00004477"/>
    </source>
</evidence>
<feature type="transmembrane region" description="Helical" evidence="9">
    <location>
        <begin position="102"/>
        <end position="121"/>
    </location>
</feature>